<dbReference type="EMBL" id="JAUZMZ010000002">
    <property type="protein sequence ID" value="MEE2030641.1"/>
    <property type="molecule type" value="Genomic_DNA"/>
</dbReference>
<organism evidence="4 5">
    <name type="scientific">Rhodococcus chondri</name>
    <dbReference type="NCBI Taxonomy" id="3065941"/>
    <lineage>
        <taxon>Bacteria</taxon>
        <taxon>Bacillati</taxon>
        <taxon>Actinomycetota</taxon>
        <taxon>Actinomycetes</taxon>
        <taxon>Mycobacteriales</taxon>
        <taxon>Nocardiaceae</taxon>
        <taxon>Rhodococcus</taxon>
    </lineage>
</organism>
<dbReference type="Pfam" id="PF03061">
    <property type="entry name" value="4HBT"/>
    <property type="match status" value="1"/>
</dbReference>
<evidence type="ECO:0000313" key="5">
    <source>
        <dbReference type="Proteomes" id="UP001331936"/>
    </source>
</evidence>
<keyword evidence="5" id="KW-1185">Reference proteome</keyword>
<keyword evidence="2 4" id="KW-0378">Hydrolase</keyword>
<accession>A0ABU7JKS5</accession>
<dbReference type="InterPro" id="IPR006683">
    <property type="entry name" value="Thioestr_dom"/>
</dbReference>
<dbReference type="RefSeq" id="WP_330150067.1">
    <property type="nucleotide sequence ID" value="NZ_JAUZMZ010000002.1"/>
</dbReference>
<dbReference type="Gene3D" id="3.10.129.10">
    <property type="entry name" value="Hotdog Thioesterase"/>
    <property type="match status" value="2"/>
</dbReference>
<dbReference type="InterPro" id="IPR029069">
    <property type="entry name" value="HotDog_dom_sf"/>
</dbReference>
<dbReference type="InterPro" id="IPR039298">
    <property type="entry name" value="ACOT13"/>
</dbReference>
<dbReference type="SUPFAM" id="SSF54637">
    <property type="entry name" value="Thioesterase/thiol ester dehydrase-isomerase"/>
    <property type="match status" value="2"/>
</dbReference>
<dbReference type="PANTHER" id="PTHR21660:SF1">
    <property type="entry name" value="ACYL-COENZYME A THIOESTERASE 13"/>
    <property type="match status" value="1"/>
</dbReference>
<dbReference type="Proteomes" id="UP001331936">
    <property type="component" value="Unassembled WGS sequence"/>
</dbReference>
<evidence type="ECO:0000256" key="1">
    <source>
        <dbReference type="ARBA" id="ARBA00008324"/>
    </source>
</evidence>
<evidence type="ECO:0000259" key="3">
    <source>
        <dbReference type="Pfam" id="PF03061"/>
    </source>
</evidence>
<comment type="similarity">
    <text evidence="1">Belongs to the thioesterase PaaI family.</text>
</comment>
<gene>
    <name evidence="4" type="ORF">Q8814_00680</name>
</gene>
<evidence type="ECO:0000256" key="2">
    <source>
        <dbReference type="ARBA" id="ARBA00022801"/>
    </source>
</evidence>
<evidence type="ECO:0000313" key="4">
    <source>
        <dbReference type="EMBL" id="MEE2030641.1"/>
    </source>
</evidence>
<proteinExistence type="inferred from homology"/>
<dbReference type="InterPro" id="IPR003736">
    <property type="entry name" value="PAAI_dom"/>
</dbReference>
<dbReference type="NCBIfam" id="TIGR00369">
    <property type="entry name" value="unchar_dom_1"/>
    <property type="match status" value="1"/>
</dbReference>
<comment type="caution">
    <text evidence="4">The sequence shown here is derived from an EMBL/GenBank/DDBJ whole genome shotgun (WGS) entry which is preliminary data.</text>
</comment>
<dbReference type="GO" id="GO:0016787">
    <property type="term" value="F:hydrolase activity"/>
    <property type="evidence" value="ECO:0007669"/>
    <property type="project" value="UniProtKB-KW"/>
</dbReference>
<name>A0ABU7JKS5_9NOCA</name>
<protein>
    <submittedName>
        <fullName evidence="4">PaaI family thioesterase</fullName>
        <ecNumber evidence="4">3.1.2.-</ecNumber>
    </submittedName>
</protein>
<dbReference type="CDD" id="cd03443">
    <property type="entry name" value="PaaI_thioesterase"/>
    <property type="match status" value="1"/>
</dbReference>
<sequence length="308" mass="31599">MTTEALSFPLDRPTRFTGIEVSVSGPESLSLRQAVGPRFHDHRGHTTIGSIGVLTDLAVGTPVGLARFNRTGVRQQAVIAQLTASTAHHLPTTGVVAGVGRGLHFDETAGLASAEIHDDEGNLVVHLIGRTIAVGRGAVELVSDDTHPGSAAEVAPEPSAEPGVLAELSGLDVVAGIAAGSVPRGPLAGMLGLEVRSVERGTVRADLTPSGWMANPLGSVQGGVLVSIADAVTGLAVQTLTDIGQQYRVLQLSVDYLRSPAVPGPVVHVQSDVVRAGRRLASLETVLTGPDGTVYVRAHANAQLLPAG</sequence>
<feature type="domain" description="Thioesterase" evidence="3">
    <location>
        <begin position="218"/>
        <end position="290"/>
    </location>
</feature>
<dbReference type="EC" id="3.1.2.-" evidence="4"/>
<dbReference type="PANTHER" id="PTHR21660">
    <property type="entry name" value="THIOESTERASE SUPERFAMILY MEMBER-RELATED"/>
    <property type="match status" value="1"/>
</dbReference>
<reference evidence="4 5" key="1">
    <citation type="submission" date="2023-08" db="EMBL/GenBank/DDBJ databases">
        <authorList>
            <person name="Girao M."/>
            <person name="Carvalho M.F."/>
        </authorList>
    </citation>
    <scope>NUCLEOTIDE SEQUENCE [LARGE SCALE GENOMIC DNA]</scope>
    <source>
        <strain evidence="4 5">CC-R104</strain>
    </source>
</reference>